<name>A0AAD5X8M8_9FUNG</name>
<accession>A0AAD5X8M8</accession>
<reference evidence="1" key="1">
    <citation type="submission" date="2020-05" db="EMBL/GenBank/DDBJ databases">
        <title>Phylogenomic resolution of chytrid fungi.</title>
        <authorList>
            <person name="Stajich J.E."/>
            <person name="Amses K."/>
            <person name="Simmons R."/>
            <person name="Seto K."/>
            <person name="Myers J."/>
            <person name="Bonds A."/>
            <person name="Quandt C.A."/>
            <person name="Barry K."/>
            <person name="Liu P."/>
            <person name="Grigoriev I."/>
            <person name="Longcore J.E."/>
            <person name="James T.Y."/>
        </authorList>
    </citation>
    <scope>NUCLEOTIDE SEQUENCE</scope>
    <source>
        <strain evidence="1">JEL0318</strain>
    </source>
</reference>
<evidence type="ECO:0000313" key="1">
    <source>
        <dbReference type="EMBL" id="KAJ3057017.1"/>
    </source>
</evidence>
<evidence type="ECO:0000313" key="2">
    <source>
        <dbReference type="Proteomes" id="UP001212841"/>
    </source>
</evidence>
<dbReference type="EMBL" id="JADGJD010000013">
    <property type="protein sequence ID" value="KAJ3057017.1"/>
    <property type="molecule type" value="Genomic_DNA"/>
</dbReference>
<organism evidence="1 2">
    <name type="scientific">Rhizophlyctis rosea</name>
    <dbReference type="NCBI Taxonomy" id="64517"/>
    <lineage>
        <taxon>Eukaryota</taxon>
        <taxon>Fungi</taxon>
        <taxon>Fungi incertae sedis</taxon>
        <taxon>Chytridiomycota</taxon>
        <taxon>Chytridiomycota incertae sedis</taxon>
        <taxon>Chytridiomycetes</taxon>
        <taxon>Rhizophlyctidales</taxon>
        <taxon>Rhizophlyctidaceae</taxon>
        <taxon>Rhizophlyctis</taxon>
    </lineage>
</organism>
<dbReference type="AlphaFoldDB" id="A0AAD5X8M8"/>
<keyword evidence="2" id="KW-1185">Reference proteome</keyword>
<proteinExistence type="predicted"/>
<sequence>MEDFCDFHPKFLGEERDDLTYRGRFATFPASDAPGPSGTANTGRTSATWFYRYNSREIEVRNIRTCKEGVLARFKAADLAQTTGEERITFVTHARLAAAEYLIICTTNSSSSRLWLWDLFTFRAQLVLSSDRGSFSTATVTTAMDGPEGLRAYYVLGATGSHVHYAELLLDESGGSELQPVRLW</sequence>
<protein>
    <submittedName>
        <fullName evidence="1">Uncharacterized protein</fullName>
    </submittedName>
</protein>
<comment type="caution">
    <text evidence="1">The sequence shown here is derived from an EMBL/GenBank/DDBJ whole genome shotgun (WGS) entry which is preliminary data.</text>
</comment>
<gene>
    <name evidence="1" type="ORF">HK097_001501</name>
</gene>
<dbReference type="Proteomes" id="UP001212841">
    <property type="component" value="Unassembled WGS sequence"/>
</dbReference>